<dbReference type="RefSeq" id="WP_229956293.1">
    <property type="nucleotide sequence ID" value="NZ_BAAAEM010000002.1"/>
</dbReference>
<reference evidence="1 2" key="1">
    <citation type="journal article" date="2019" name="Int. J. Syst. Evol. Microbiol.">
        <title>The Global Catalogue of Microorganisms (GCM) 10K type strain sequencing project: providing services to taxonomists for standard genome sequencing and annotation.</title>
        <authorList>
            <consortium name="The Broad Institute Genomics Platform"/>
            <consortium name="The Broad Institute Genome Sequencing Center for Infectious Disease"/>
            <person name="Wu L."/>
            <person name="Ma J."/>
        </authorList>
    </citation>
    <scope>NUCLEOTIDE SEQUENCE [LARGE SCALE GENOMIC DNA]</scope>
    <source>
        <strain evidence="1 2">JCM 14162</strain>
    </source>
</reference>
<sequence length="144" mass="16072">MSKPEPWQLSKASYPFSNVTQTRFGDMDLLGHINNVAMADLFENGRVRFNRSMGMENRAEGDRWLIAAVQINYLREAHFPDDAEICSGIGRIGNSSWDILSAAFQNDQCVATCTTTLVLTNPQGAKVIDADFRAVLEAQMVKRD</sequence>
<evidence type="ECO:0000313" key="2">
    <source>
        <dbReference type="Proteomes" id="UP001500713"/>
    </source>
</evidence>
<protein>
    <recommendedName>
        <fullName evidence="3">Acyl-CoA thioesterase</fullName>
    </recommendedName>
</protein>
<proteinExistence type="predicted"/>
<dbReference type="CDD" id="cd00586">
    <property type="entry name" value="4HBT"/>
    <property type="match status" value="1"/>
</dbReference>
<name>A0ABN1AB94_9SPHN</name>
<dbReference type="Proteomes" id="UP001500713">
    <property type="component" value="Unassembled WGS sequence"/>
</dbReference>
<organism evidence="1 2">
    <name type="scientific">Parasphingorhabdus litoris</name>
    <dbReference type="NCBI Taxonomy" id="394733"/>
    <lineage>
        <taxon>Bacteria</taxon>
        <taxon>Pseudomonadati</taxon>
        <taxon>Pseudomonadota</taxon>
        <taxon>Alphaproteobacteria</taxon>
        <taxon>Sphingomonadales</taxon>
        <taxon>Sphingomonadaceae</taxon>
        <taxon>Parasphingorhabdus</taxon>
    </lineage>
</organism>
<dbReference type="Gene3D" id="3.10.129.10">
    <property type="entry name" value="Hotdog Thioesterase"/>
    <property type="match status" value="1"/>
</dbReference>
<comment type="caution">
    <text evidence="1">The sequence shown here is derived from an EMBL/GenBank/DDBJ whole genome shotgun (WGS) entry which is preliminary data.</text>
</comment>
<dbReference type="EMBL" id="BAAAEM010000002">
    <property type="protein sequence ID" value="GAA0472210.1"/>
    <property type="molecule type" value="Genomic_DNA"/>
</dbReference>
<evidence type="ECO:0000313" key="1">
    <source>
        <dbReference type="EMBL" id="GAA0472210.1"/>
    </source>
</evidence>
<dbReference type="SUPFAM" id="SSF54637">
    <property type="entry name" value="Thioesterase/thiol ester dehydrase-isomerase"/>
    <property type="match status" value="1"/>
</dbReference>
<evidence type="ECO:0008006" key="3">
    <source>
        <dbReference type="Google" id="ProtNLM"/>
    </source>
</evidence>
<dbReference type="Pfam" id="PF13279">
    <property type="entry name" value="4HBT_2"/>
    <property type="match status" value="1"/>
</dbReference>
<keyword evidence="2" id="KW-1185">Reference proteome</keyword>
<accession>A0ABN1AB94</accession>
<gene>
    <name evidence="1" type="ORF">GCM10009096_11640</name>
</gene>
<dbReference type="InterPro" id="IPR029069">
    <property type="entry name" value="HotDog_dom_sf"/>
</dbReference>